<protein>
    <submittedName>
        <fullName evidence="2">Uncharacterized protein</fullName>
    </submittedName>
</protein>
<keyword evidence="3" id="KW-1185">Reference proteome</keyword>
<feature type="compositionally biased region" description="Polar residues" evidence="1">
    <location>
        <begin position="154"/>
        <end position="174"/>
    </location>
</feature>
<proteinExistence type="predicted"/>
<evidence type="ECO:0000313" key="2">
    <source>
        <dbReference type="EMBL" id="NEE02457.1"/>
    </source>
</evidence>
<sequence>MDDRLPTRPYVARAVRLLSQPRRSPADSALVTAVALRLAALDSDSETAEKLIAAADRVISGVAGLVGEQVPESDWSDTADALAQMIAGRPLQRGHLTAARSALGSADKVIDLSDRLRRTAEEPLDRDDLGRALAMMVAGPAELAQALVDRDSGETTSAGQHTDSSMPSAPSTPRQGARRPSPQERSVPLRAVDGGIPGR</sequence>
<comment type="caution">
    <text evidence="2">The sequence shown here is derived from an EMBL/GenBank/DDBJ whole genome shotgun (WGS) entry which is preliminary data.</text>
</comment>
<feature type="region of interest" description="Disordered" evidence="1">
    <location>
        <begin position="150"/>
        <end position="199"/>
    </location>
</feature>
<reference evidence="2 3" key="1">
    <citation type="submission" date="2020-02" db="EMBL/GenBank/DDBJ databases">
        <authorList>
            <person name="Li X.-J."/>
            <person name="Han X.-M."/>
        </authorList>
    </citation>
    <scope>NUCLEOTIDE SEQUENCE [LARGE SCALE GENOMIC DNA]</scope>
    <source>
        <strain evidence="2 3">CCTCC AB 2017055</strain>
    </source>
</reference>
<dbReference type="Proteomes" id="UP000475214">
    <property type="component" value="Unassembled WGS sequence"/>
</dbReference>
<evidence type="ECO:0000256" key="1">
    <source>
        <dbReference type="SAM" id="MobiDB-lite"/>
    </source>
</evidence>
<gene>
    <name evidence="2" type="ORF">G1H10_20010</name>
</gene>
<evidence type="ECO:0000313" key="3">
    <source>
        <dbReference type="Proteomes" id="UP000475214"/>
    </source>
</evidence>
<dbReference type="EMBL" id="JAAGOA010000015">
    <property type="protein sequence ID" value="NEE02457.1"/>
    <property type="molecule type" value="Genomic_DNA"/>
</dbReference>
<dbReference type="RefSeq" id="WP_163741058.1">
    <property type="nucleotide sequence ID" value="NZ_JAAGOA010000015.1"/>
</dbReference>
<name>A0A6L9SBE6_9ACTN</name>
<accession>A0A6L9SBE6</accession>
<dbReference type="AlphaFoldDB" id="A0A6L9SBE6"/>
<organism evidence="2 3">
    <name type="scientific">Phytoactinopolyspora halotolerans</name>
    <dbReference type="NCBI Taxonomy" id="1981512"/>
    <lineage>
        <taxon>Bacteria</taxon>
        <taxon>Bacillati</taxon>
        <taxon>Actinomycetota</taxon>
        <taxon>Actinomycetes</taxon>
        <taxon>Jiangellales</taxon>
        <taxon>Jiangellaceae</taxon>
        <taxon>Phytoactinopolyspora</taxon>
    </lineage>
</organism>